<comment type="caution">
    <text evidence="3">The sequence shown here is derived from an EMBL/GenBank/DDBJ whole genome shotgun (WGS) entry which is preliminary data.</text>
</comment>
<feature type="region of interest" description="Disordered" evidence="1">
    <location>
        <begin position="1"/>
        <end position="36"/>
    </location>
</feature>
<organism evidence="3 4">
    <name type="scientific">Steroidobacter agaridevorans</name>
    <dbReference type="NCBI Taxonomy" id="2695856"/>
    <lineage>
        <taxon>Bacteria</taxon>
        <taxon>Pseudomonadati</taxon>
        <taxon>Pseudomonadota</taxon>
        <taxon>Gammaproteobacteria</taxon>
        <taxon>Steroidobacterales</taxon>
        <taxon>Steroidobacteraceae</taxon>
        <taxon>Steroidobacter</taxon>
    </lineage>
</organism>
<dbReference type="InterPro" id="IPR007055">
    <property type="entry name" value="BON_dom"/>
</dbReference>
<dbReference type="PANTHER" id="PTHR34606:SF15">
    <property type="entry name" value="BON DOMAIN-CONTAINING PROTEIN"/>
    <property type="match status" value="1"/>
</dbReference>
<keyword evidence="4" id="KW-1185">Reference proteome</keyword>
<name>A0A829Y7T7_9GAMM</name>
<dbReference type="SMART" id="SM00749">
    <property type="entry name" value="BON"/>
    <property type="match status" value="1"/>
</dbReference>
<proteinExistence type="predicted"/>
<evidence type="ECO:0000256" key="1">
    <source>
        <dbReference type="SAM" id="MobiDB-lite"/>
    </source>
</evidence>
<dbReference type="InterPro" id="IPR051686">
    <property type="entry name" value="Lipoprotein_DolP"/>
</dbReference>
<dbReference type="EMBL" id="BLJN01000001">
    <property type="protein sequence ID" value="GFE79334.1"/>
    <property type="molecule type" value="Genomic_DNA"/>
</dbReference>
<feature type="region of interest" description="Disordered" evidence="1">
    <location>
        <begin position="96"/>
        <end position="128"/>
    </location>
</feature>
<feature type="domain" description="BON" evidence="2">
    <location>
        <begin position="128"/>
        <end position="196"/>
    </location>
</feature>
<evidence type="ECO:0000313" key="4">
    <source>
        <dbReference type="Proteomes" id="UP000445000"/>
    </source>
</evidence>
<dbReference type="AlphaFoldDB" id="A0A829Y7T7"/>
<dbReference type="Proteomes" id="UP000445000">
    <property type="component" value="Unassembled WGS sequence"/>
</dbReference>
<evidence type="ECO:0000259" key="2">
    <source>
        <dbReference type="PROSITE" id="PS50914"/>
    </source>
</evidence>
<reference evidence="4" key="1">
    <citation type="submission" date="2020-01" db="EMBL/GenBank/DDBJ databases">
        <title>'Steroidobacter agaridevorans' sp. nov., agar-degrading bacteria isolated from rhizosphere soils.</title>
        <authorList>
            <person name="Ikenaga M."/>
            <person name="Kataoka M."/>
            <person name="Murouchi A."/>
            <person name="Katsuragi S."/>
            <person name="Sakai M."/>
        </authorList>
    </citation>
    <scope>NUCLEOTIDE SEQUENCE [LARGE SCALE GENOMIC DNA]</scope>
    <source>
        <strain evidence="4">YU21-B</strain>
    </source>
</reference>
<gene>
    <name evidence="3" type="ORF">GCM10011487_13340</name>
</gene>
<feature type="compositionally biased region" description="Basic and acidic residues" evidence="1">
    <location>
        <begin position="20"/>
        <end position="36"/>
    </location>
</feature>
<evidence type="ECO:0000313" key="3">
    <source>
        <dbReference type="EMBL" id="GFE79334.1"/>
    </source>
</evidence>
<accession>A0A829Y7T7</accession>
<dbReference type="Gene3D" id="3.30.1340.30">
    <property type="match status" value="1"/>
</dbReference>
<sequence>MHMAQSTQWRDAPLAGDDLYGDRENRRRYRDNERDEHRRFAAEYEYEHQNGLPRRSALIDYDEVDVDFTGGQYRPGRRHATEGGFAYGNYGGVTPEGRRYEGASDEGANYPQPRVSNRGRGPRGYQRADERIHEDVCERLTDDEHIDASDIEVTVANCEVTLSGTLRSRNAKRRSEYVAEQVRGVKDVHNLIRVVDEQTRQTDVARNTGMKV</sequence>
<dbReference type="InterPro" id="IPR014004">
    <property type="entry name" value="Transpt-assoc_nodulatn_dom_bac"/>
</dbReference>
<protein>
    <recommendedName>
        <fullName evidence="2">BON domain-containing protein</fullName>
    </recommendedName>
</protein>
<dbReference type="Pfam" id="PF04972">
    <property type="entry name" value="BON"/>
    <property type="match status" value="1"/>
</dbReference>
<dbReference type="PANTHER" id="PTHR34606">
    <property type="entry name" value="BON DOMAIN-CONTAINING PROTEIN"/>
    <property type="match status" value="1"/>
</dbReference>
<dbReference type="PROSITE" id="PS50914">
    <property type="entry name" value="BON"/>
    <property type="match status" value="1"/>
</dbReference>